<comment type="caution">
    <text evidence="1">The sequence shown here is derived from an EMBL/GenBank/DDBJ whole genome shotgun (WGS) entry which is preliminary data.</text>
</comment>
<sequence length="242" mass="27100">MQRLTIIFILFLILTLSSYKAASASVLVIKESGEIVFNVLSEDTSIEIPRHSFLEIKDVANAKPDKDSKVSLEKNEEGKISLIVLSDNQKREMDVSQIKDGLIEIEERAATQKLQVGIEGDKFLLSQNRIKAITDFPITIDSKSAEIIVKTPSGSKYVSILPSVAADTILRTKVINTINGNRVSIIEEERELQYEISGEKTINLFNLYFYTIPVQTRLSASTGEILDIEAPIWYKVLGFLFT</sequence>
<name>A0A1F7XZ69_9BACT</name>
<dbReference type="EMBL" id="MGGD01000039">
    <property type="protein sequence ID" value="OGM20260.1"/>
    <property type="molecule type" value="Genomic_DNA"/>
</dbReference>
<reference evidence="1 2" key="1">
    <citation type="journal article" date="2016" name="Nat. Commun.">
        <title>Thousands of microbial genomes shed light on interconnected biogeochemical processes in an aquifer system.</title>
        <authorList>
            <person name="Anantharaman K."/>
            <person name="Brown C.T."/>
            <person name="Hug L.A."/>
            <person name="Sharon I."/>
            <person name="Castelle C.J."/>
            <person name="Probst A.J."/>
            <person name="Thomas B.C."/>
            <person name="Singh A."/>
            <person name="Wilkins M.J."/>
            <person name="Karaoz U."/>
            <person name="Brodie E.L."/>
            <person name="Williams K.H."/>
            <person name="Hubbard S.S."/>
            <person name="Banfield J.F."/>
        </authorList>
    </citation>
    <scope>NUCLEOTIDE SEQUENCE [LARGE SCALE GENOMIC DNA]</scope>
</reference>
<evidence type="ECO:0000313" key="1">
    <source>
        <dbReference type="EMBL" id="OGM20260.1"/>
    </source>
</evidence>
<dbReference type="AlphaFoldDB" id="A0A1F7XZ69"/>
<organism evidence="1 2">
    <name type="scientific">Candidatus Woesebacteria bacterium RIFCSPHIGHO2_01_FULL_38_26b</name>
    <dbReference type="NCBI Taxonomy" id="1802491"/>
    <lineage>
        <taxon>Bacteria</taxon>
        <taxon>Candidatus Woeseibacteriota</taxon>
    </lineage>
</organism>
<evidence type="ECO:0000313" key="2">
    <source>
        <dbReference type="Proteomes" id="UP000176741"/>
    </source>
</evidence>
<proteinExistence type="predicted"/>
<accession>A0A1F7XZ69</accession>
<dbReference type="Proteomes" id="UP000176741">
    <property type="component" value="Unassembled WGS sequence"/>
</dbReference>
<protein>
    <submittedName>
        <fullName evidence="1">Uncharacterized protein</fullName>
    </submittedName>
</protein>
<gene>
    <name evidence="1" type="ORF">A2771_01130</name>
</gene>